<evidence type="ECO:0000256" key="4">
    <source>
        <dbReference type="ARBA" id="ARBA00023065"/>
    </source>
</evidence>
<evidence type="ECO:0000256" key="3">
    <source>
        <dbReference type="ARBA" id="ARBA00022781"/>
    </source>
</evidence>
<sequence>MSKDTVVAKRYAKALFEIAKEQQAEQQIEQELNAVLAAVQSNADFHRLLVHPALDADAKKKLVDDVFGGSISDTVRNTIKLLVDNGRESQLVSLISYYTTISDEAAGKAKAVVYSPQALSEAEVKSIESTFTQVTSKQIRVESVIDKSLLGGIQIRIGDRLYDGSLSGKLKRLEKALNQSQAL</sequence>
<dbReference type="EMBL" id="JBBPCC010000023">
    <property type="protein sequence ID" value="MEK8131685.1"/>
    <property type="molecule type" value="Genomic_DNA"/>
</dbReference>
<dbReference type="PANTHER" id="PTHR11910">
    <property type="entry name" value="ATP SYNTHASE DELTA CHAIN"/>
    <property type="match status" value="1"/>
</dbReference>
<keyword evidence="8" id="KW-1003">Cell membrane</keyword>
<evidence type="ECO:0000256" key="7">
    <source>
        <dbReference type="ARBA" id="ARBA00023310"/>
    </source>
</evidence>
<evidence type="ECO:0000313" key="9">
    <source>
        <dbReference type="EMBL" id="MEK8131685.1"/>
    </source>
</evidence>
<dbReference type="RefSeq" id="WP_341418817.1">
    <property type="nucleotide sequence ID" value="NZ_JBBPCC010000023.1"/>
</dbReference>
<keyword evidence="10" id="KW-1185">Reference proteome</keyword>
<evidence type="ECO:0000256" key="5">
    <source>
        <dbReference type="ARBA" id="ARBA00023136"/>
    </source>
</evidence>
<protein>
    <recommendedName>
        <fullName evidence="8">ATP synthase subunit delta</fullName>
    </recommendedName>
    <alternativeName>
        <fullName evidence="8">ATP synthase F(1) sector subunit delta</fullName>
    </alternativeName>
    <alternativeName>
        <fullName evidence="8">F-type ATPase subunit delta</fullName>
        <shortName evidence="8">F-ATPase subunit delta</shortName>
    </alternativeName>
</protein>
<comment type="subcellular location">
    <subcellularLocation>
        <location evidence="8">Cell membrane</location>
        <topology evidence="8">Peripheral membrane protein</topology>
    </subcellularLocation>
    <subcellularLocation>
        <location evidence="1">Membrane</location>
    </subcellularLocation>
</comment>
<evidence type="ECO:0000313" key="10">
    <source>
        <dbReference type="Proteomes" id="UP001469365"/>
    </source>
</evidence>
<evidence type="ECO:0000256" key="2">
    <source>
        <dbReference type="ARBA" id="ARBA00022448"/>
    </source>
</evidence>
<name>A0ABU9DUD0_9BACL</name>
<dbReference type="PRINTS" id="PR00125">
    <property type="entry name" value="ATPASEDELTA"/>
</dbReference>
<dbReference type="PROSITE" id="PS00389">
    <property type="entry name" value="ATPASE_DELTA"/>
    <property type="match status" value="1"/>
</dbReference>
<comment type="similarity">
    <text evidence="8">Belongs to the ATPase delta chain family.</text>
</comment>
<keyword evidence="3 8" id="KW-0375">Hydrogen ion transport</keyword>
<keyword evidence="6 8" id="KW-0139">CF(1)</keyword>
<evidence type="ECO:0000256" key="1">
    <source>
        <dbReference type="ARBA" id="ARBA00004370"/>
    </source>
</evidence>
<accession>A0ABU9DUD0</accession>
<dbReference type="Gene3D" id="1.10.520.20">
    <property type="entry name" value="N-terminal domain of the delta subunit of the F1F0-ATP synthase"/>
    <property type="match status" value="1"/>
</dbReference>
<dbReference type="Proteomes" id="UP001469365">
    <property type="component" value="Unassembled WGS sequence"/>
</dbReference>
<keyword evidence="5 8" id="KW-0472">Membrane</keyword>
<comment type="caution">
    <text evidence="9">The sequence shown here is derived from an EMBL/GenBank/DDBJ whole genome shotgun (WGS) entry which is preliminary data.</text>
</comment>
<dbReference type="NCBIfam" id="TIGR01145">
    <property type="entry name" value="ATP_synt_delta"/>
    <property type="match status" value="1"/>
</dbReference>
<dbReference type="SUPFAM" id="SSF47928">
    <property type="entry name" value="N-terminal domain of the delta subunit of the F1F0-ATP synthase"/>
    <property type="match status" value="1"/>
</dbReference>
<keyword evidence="4 8" id="KW-0406">Ion transport</keyword>
<gene>
    <name evidence="8" type="primary">atpH</name>
    <name evidence="9" type="ORF">WMW72_27640</name>
</gene>
<reference evidence="9 10" key="1">
    <citation type="submission" date="2024-04" db="EMBL/GenBank/DDBJ databases">
        <title>draft genome sequnece of Paenibacillus filicis.</title>
        <authorList>
            <person name="Kim D.-U."/>
        </authorList>
    </citation>
    <scope>NUCLEOTIDE SEQUENCE [LARGE SCALE GENOMIC DNA]</scope>
    <source>
        <strain evidence="9 10">KACC14197</strain>
    </source>
</reference>
<dbReference type="InterPro" id="IPR026015">
    <property type="entry name" value="ATP_synth_OSCP/delta_N_sf"/>
</dbReference>
<dbReference type="InterPro" id="IPR000711">
    <property type="entry name" value="ATPase_OSCP/dsu"/>
</dbReference>
<dbReference type="HAMAP" id="MF_01416">
    <property type="entry name" value="ATP_synth_delta_bact"/>
    <property type="match status" value="1"/>
</dbReference>
<keyword evidence="2 8" id="KW-0813">Transport</keyword>
<dbReference type="InterPro" id="IPR020781">
    <property type="entry name" value="ATPase_OSCP/d_CS"/>
</dbReference>
<comment type="function">
    <text evidence="8">F(1)F(0) ATP synthase produces ATP from ADP in the presence of a proton or sodium gradient. F-type ATPases consist of two structural domains, F(1) containing the extramembraneous catalytic core and F(0) containing the membrane proton channel, linked together by a central stalk and a peripheral stalk. During catalysis, ATP synthesis in the catalytic domain of F(1) is coupled via a rotary mechanism of the central stalk subunits to proton translocation.</text>
</comment>
<keyword evidence="7 8" id="KW-0066">ATP synthesis</keyword>
<dbReference type="Pfam" id="PF00213">
    <property type="entry name" value="OSCP"/>
    <property type="match status" value="1"/>
</dbReference>
<evidence type="ECO:0000256" key="6">
    <source>
        <dbReference type="ARBA" id="ARBA00023196"/>
    </source>
</evidence>
<dbReference type="NCBIfam" id="NF004402">
    <property type="entry name" value="PRK05758.2-2"/>
    <property type="match status" value="1"/>
</dbReference>
<dbReference type="NCBIfam" id="NF004403">
    <property type="entry name" value="PRK05758.2-4"/>
    <property type="match status" value="1"/>
</dbReference>
<comment type="function">
    <text evidence="8">This protein is part of the stalk that links CF(0) to CF(1). It either transmits conformational changes from CF(0) to CF(1) or is implicated in proton conduction.</text>
</comment>
<evidence type="ECO:0000256" key="8">
    <source>
        <dbReference type="HAMAP-Rule" id="MF_01416"/>
    </source>
</evidence>
<proteinExistence type="inferred from homology"/>
<organism evidence="9 10">
    <name type="scientific">Paenibacillus filicis</name>
    <dbReference type="NCBI Taxonomy" id="669464"/>
    <lineage>
        <taxon>Bacteria</taxon>
        <taxon>Bacillati</taxon>
        <taxon>Bacillota</taxon>
        <taxon>Bacilli</taxon>
        <taxon>Bacillales</taxon>
        <taxon>Paenibacillaceae</taxon>
        <taxon>Paenibacillus</taxon>
    </lineage>
</organism>